<dbReference type="GO" id="GO:0005886">
    <property type="term" value="C:plasma membrane"/>
    <property type="evidence" value="ECO:0007669"/>
    <property type="project" value="UniProtKB-SubCell"/>
</dbReference>
<reference evidence="9" key="1">
    <citation type="journal article" date="2014" name="Int. J. Syst. Evol. Microbiol.">
        <title>Complete genome sequence of Corynebacterium casei LMG S-19264T (=DSM 44701T), isolated from a smear-ripened cheese.</title>
        <authorList>
            <consortium name="US DOE Joint Genome Institute (JGI-PGF)"/>
            <person name="Walter F."/>
            <person name="Albersmeier A."/>
            <person name="Kalinowski J."/>
            <person name="Ruckert C."/>
        </authorList>
    </citation>
    <scope>NUCLEOTIDE SEQUENCE</scope>
    <source>
        <strain evidence="9">KCTC 32501</strain>
    </source>
</reference>
<dbReference type="Gene3D" id="1.20.1250.20">
    <property type="entry name" value="MFS general substrate transporter like domains"/>
    <property type="match status" value="1"/>
</dbReference>
<feature type="transmembrane region" description="Helical" evidence="7">
    <location>
        <begin position="231"/>
        <end position="255"/>
    </location>
</feature>
<evidence type="ECO:0000256" key="1">
    <source>
        <dbReference type="ARBA" id="ARBA00004651"/>
    </source>
</evidence>
<dbReference type="CDD" id="cd07989">
    <property type="entry name" value="LPLAT_AGPAT-like"/>
    <property type="match status" value="1"/>
</dbReference>
<dbReference type="Proteomes" id="UP000614287">
    <property type="component" value="Unassembled WGS sequence"/>
</dbReference>
<feature type="transmembrane region" description="Helical" evidence="7">
    <location>
        <begin position="175"/>
        <end position="193"/>
    </location>
</feature>
<protein>
    <submittedName>
        <fullName evidence="9">MFS transporter</fullName>
    </submittedName>
</protein>
<comment type="subcellular location">
    <subcellularLocation>
        <location evidence="1">Cell membrane</location>
        <topology evidence="1">Multi-pass membrane protein</topology>
    </subcellularLocation>
</comment>
<dbReference type="CDD" id="cd06173">
    <property type="entry name" value="MFS_MefA_like"/>
    <property type="match status" value="1"/>
</dbReference>
<feature type="domain" description="Phospholipid/glycerol acyltransferase" evidence="8">
    <location>
        <begin position="462"/>
        <end position="578"/>
    </location>
</feature>
<feature type="transmembrane region" description="Helical" evidence="7">
    <location>
        <begin position="460"/>
        <end position="480"/>
    </location>
</feature>
<dbReference type="InterPro" id="IPR011701">
    <property type="entry name" value="MFS"/>
</dbReference>
<dbReference type="AlphaFoldDB" id="A0A8J3FY97"/>
<feature type="transmembrane region" description="Helical" evidence="7">
    <location>
        <begin position="267"/>
        <end position="286"/>
    </location>
</feature>
<feature type="transmembrane region" description="Helical" evidence="7">
    <location>
        <begin position="149"/>
        <end position="169"/>
    </location>
</feature>
<dbReference type="InterPro" id="IPR036259">
    <property type="entry name" value="MFS_trans_sf"/>
</dbReference>
<feature type="transmembrane region" description="Helical" evidence="7">
    <location>
        <begin position="110"/>
        <end position="129"/>
    </location>
</feature>
<dbReference type="SUPFAM" id="SSF103473">
    <property type="entry name" value="MFS general substrate transporter"/>
    <property type="match status" value="1"/>
</dbReference>
<dbReference type="Pfam" id="PF01553">
    <property type="entry name" value="Acyltransferase"/>
    <property type="match status" value="1"/>
</dbReference>
<feature type="transmembrane region" description="Helical" evidence="7">
    <location>
        <begin position="298"/>
        <end position="324"/>
    </location>
</feature>
<dbReference type="SUPFAM" id="SSF69593">
    <property type="entry name" value="Glycerol-3-phosphate (1)-acyltransferase"/>
    <property type="match status" value="1"/>
</dbReference>
<evidence type="ECO:0000256" key="2">
    <source>
        <dbReference type="ARBA" id="ARBA00022448"/>
    </source>
</evidence>
<evidence type="ECO:0000259" key="8">
    <source>
        <dbReference type="SMART" id="SM00563"/>
    </source>
</evidence>
<keyword evidence="3" id="KW-1003">Cell membrane</keyword>
<evidence type="ECO:0000313" key="9">
    <source>
        <dbReference type="EMBL" id="GHA64373.1"/>
    </source>
</evidence>
<proteinExistence type="predicted"/>
<dbReference type="PANTHER" id="PTHR43266:SF2">
    <property type="entry name" value="MAJOR FACILITATOR SUPERFAMILY (MFS) PROFILE DOMAIN-CONTAINING PROTEIN"/>
    <property type="match status" value="1"/>
</dbReference>
<feature type="transmembrane region" description="Helical" evidence="7">
    <location>
        <begin position="378"/>
        <end position="401"/>
    </location>
</feature>
<gene>
    <name evidence="9" type="ORF">GCM10009007_00920</name>
</gene>
<dbReference type="PANTHER" id="PTHR43266">
    <property type="entry name" value="MACROLIDE-EFFLUX PROTEIN"/>
    <property type="match status" value="1"/>
</dbReference>
<keyword evidence="6 7" id="KW-0472">Membrane</keyword>
<organism evidence="9 10">
    <name type="scientific">Formosimonas limnophila</name>
    <dbReference type="NCBI Taxonomy" id="1384487"/>
    <lineage>
        <taxon>Bacteria</taxon>
        <taxon>Pseudomonadati</taxon>
        <taxon>Pseudomonadota</taxon>
        <taxon>Betaproteobacteria</taxon>
        <taxon>Burkholderiales</taxon>
        <taxon>Burkholderiaceae</taxon>
        <taxon>Formosimonas</taxon>
    </lineage>
</organism>
<dbReference type="InterPro" id="IPR002123">
    <property type="entry name" value="Plipid/glycerol_acylTrfase"/>
</dbReference>
<keyword evidence="10" id="KW-1185">Reference proteome</keyword>
<name>A0A8J3FY97_9BURK</name>
<evidence type="ECO:0000313" key="10">
    <source>
        <dbReference type="Proteomes" id="UP000614287"/>
    </source>
</evidence>
<dbReference type="GO" id="GO:0016746">
    <property type="term" value="F:acyltransferase activity"/>
    <property type="evidence" value="ECO:0007669"/>
    <property type="project" value="InterPro"/>
</dbReference>
<keyword evidence="2" id="KW-0813">Transport</keyword>
<sequence length="633" mass="68981">MANSSFSLLKTLRFLPFFLTQLSGAFNDALFKSAFTLLVTFYAAKFGGLSAAMASNLIAGLFILPFLLFSATSGQLSDKFDKTRLMRAVKVFEIVIVSVAAYGFLFEAAWVLYVCVFLMGVHSTIFGPAKYAYLPQHLSNNEVVGGNGLVEMATFVAILVGSIVAGELVHQGASGVWAIALLCVTVAVFGWAASQMMPVSQPMASLKNVQMNWNPLSETLHNLRIARQDMAVFYAMIGISWLWFFGAIFLTHFAPLAKEMLASNERVVTLMLATFSIGIGVGSVLCEKLSRHQLEIGLVPFGAMGMTVFGVDLYFAIGSFVQAGLPVGEMGAMDFLAHAGSVRLLTDLFLLSLFSGLYSVPLYTMIQTYAQPTHRARIIAANNILNALFMIVASLLALGLTAMGANVAQILGAAAVLNALVAIYIFRLVPTFFLRFFAWVVSGLLYRVRYVNRDVIPRQGAAILVANHVSFVDALLLMAASPRPIRFVMDAQIFKMPVLSWVFRKLNAIPITSAKDDAFLMEQAFLKVAKELEDGQLVCIFPEGRLTPDGKIGQFRQGISKILALHAAPVVPCALQGLWGSFFSRKYGAAMTRPFVRGFFSKVQVVVGQSILPEQATPSRLEAAVRDLRGDWA</sequence>
<evidence type="ECO:0000256" key="3">
    <source>
        <dbReference type="ARBA" id="ARBA00022475"/>
    </source>
</evidence>
<dbReference type="GO" id="GO:0022857">
    <property type="term" value="F:transmembrane transporter activity"/>
    <property type="evidence" value="ECO:0007669"/>
    <property type="project" value="InterPro"/>
</dbReference>
<feature type="transmembrane region" description="Helical" evidence="7">
    <location>
        <begin position="85"/>
        <end position="104"/>
    </location>
</feature>
<keyword evidence="5 7" id="KW-1133">Transmembrane helix</keyword>
<dbReference type="EMBL" id="BMZG01000001">
    <property type="protein sequence ID" value="GHA64373.1"/>
    <property type="molecule type" value="Genomic_DNA"/>
</dbReference>
<dbReference type="RefSeq" id="WP_189490235.1">
    <property type="nucleotide sequence ID" value="NZ_BMZG01000001.1"/>
</dbReference>
<evidence type="ECO:0000256" key="5">
    <source>
        <dbReference type="ARBA" id="ARBA00022989"/>
    </source>
</evidence>
<comment type="caution">
    <text evidence="9">The sequence shown here is derived from an EMBL/GenBank/DDBJ whole genome shotgun (WGS) entry which is preliminary data.</text>
</comment>
<reference evidence="9" key="2">
    <citation type="submission" date="2020-09" db="EMBL/GenBank/DDBJ databases">
        <authorList>
            <person name="Sun Q."/>
            <person name="Kim S."/>
        </authorList>
    </citation>
    <scope>NUCLEOTIDE SEQUENCE</scope>
    <source>
        <strain evidence="9">KCTC 32501</strain>
    </source>
</reference>
<keyword evidence="4 7" id="KW-0812">Transmembrane</keyword>
<dbReference type="SMART" id="SM00563">
    <property type="entry name" value="PlsC"/>
    <property type="match status" value="1"/>
</dbReference>
<dbReference type="Pfam" id="PF07690">
    <property type="entry name" value="MFS_1"/>
    <property type="match status" value="1"/>
</dbReference>
<accession>A0A8J3FY97</accession>
<feature type="transmembrane region" description="Helical" evidence="7">
    <location>
        <begin position="51"/>
        <end position="73"/>
    </location>
</feature>
<evidence type="ECO:0000256" key="6">
    <source>
        <dbReference type="ARBA" id="ARBA00023136"/>
    </source>
</evidence>
<evidence type="ECO:0000256" key="7">
    <source>
        <dbReference type="SAM" id="Phobius"/>
    </source>
</evidence>
<feature type="transmembrane region" description="Helical" evidence="7">
    <location>
        <begin position="344"/>
        <end position="366"/>
    </location>
</feature>
<evidence type="ECO:0000256" key="4">
    <source>
        <dbReference type="ARBA" id="ARBA00022692"/>
    </source>
</evidence>